<proteinExistence type="predicted"/>
<organism evidence="1 2">
    <name type="scientific">Novosphingobium lindaniclasticum LE124</name>
    <dbReference type="NCBI Taxonomy" id="1096930"/>
    <lineage>
        <taxon>Bacteria</taxon>
        <taxon>Pseudomonadati</taxon>
        <taxon>Pseudomonadota</taxon>
        <taxon>Alphaproteobacteria</taxon>
        <taxon>Sphingomonadales</taxon>
        <taxon>Sphingomonadaceae</taxon>
        <taxon>Novosphingobium</taxon>
    </lineage>
</organism>
<dbReference type="AlphaFoldDB" id="T0I1X0"/>
<name>T0I1X0_9SPHN</name>
<dbReference type="Pfam" id="PF14091">
    <property type="entry name" value="DUF4269"/>
    <property type="match status" value="1"/>
</dbReference>
<gene>
    <name evidence="1" type="ORF">L284_02390</name>
</gene>
<dbReference type="Proteomes" id="UP000015527">
    <property type="component" value="Unassembled WGS sequence"/>
</dbReference>
<protein>
    <submittedName>
        <fullName evidence="1">Uncharacterized protein</fullName>
    </submittedName>
</protein>
<comment type="caution">
    <text evidence="1">The sequence shown here is derived from an EMBL/GenBank/DDBJ whole genome shotgun (WGS) entry which is preliminary data.</text>
</comment>
<dbReference type="eggNOG" id="COG5186">
    <property type="taxonomic scope" value="Bacteria"/>
</dbReference>
<dbReference type="EMBL" id="ATHL01000019">
    <property type="protein sequence ID" value="EQB19282.1"/>
    <property type="molecule type" value="Genomic_DNA"/>
</dbReference>
<keyword evidence="2" id="KW-1185">Reference proteome</keyword>
<dbReference type="PATRIC" id="fig|1096930.3.peg.466"/>
<sequence length="135" mass="14628">MLCHAPDAEAFAAALWEAFGHFAHFAMWQWQKADRPVIAAFSVAGVPFEVFGQALPVERQHGWRHFAVEARLLRLGGAGLREAVMAARRAGAKTEPAFAEVLGLEGDAYQAMLDLGEKNDTGLVEVLKRRGSPGG</sequence>
<accession>T0I1X0</accession>
<evidence type="ECO:0000313" key="1">
    <source>
        <dbReference type="EMBL" id="EQB19282.1"/>
    </source>
</evidence>
<evidence type="ECO:0000313" key="2">
    <source>
        <dbReference type="Proteomes" id="UP000015527"/>
    </source>
</evidence>
<dbReference type="InterPro" id="IPR025365">
    <property type="entry name" value="DUF4269"/>
</dbReference>
<reference evidence="1 2" key="1">
    <citation type="journal article" date="2013" name="Genome Announc.">
        <title>Genome Sequence of Novosphingobium lindaniclasticum LE124T, Isolated from a Hexachlorocyclohexane Dumpsite.</title>
        <authorList>
            <person name="Saxena A."/>
            <person name="Nayyar N."/>
            <person name="Sangwan N."/>
            <person name="Kumari R."/>
            <person name="Khurana J.P."/>
            <person name="Lal R."/>
        </authorList>
    </citation>
    <scope>NUCLEOTIDE SEQUENCE [LARGE SCALE GENOMIC DNA]</scope>
    <source>
        <strain evidence="1 2">LE124</strain>
    </source>
</reference>